<name>A0A350PA19_9ALTE</name>
<evidence type="ECO:0000313" key="2">
    <source>
        <dbReference type="EMBL" id="HBU52180.1"/>
    </source>
</evidence>
<sequence>MKKSVEKWGHDALAKDLASHLETPERMIWTDMQLGPSGSARPDVYSMRKSYSKPMPVTYEIKVSVSDFRSDITSGKWQKYLDFSTAVVFAVPKGLVSKDDIPKGCGLMTRGENGWVTLRKPTRQTVTLPEKVMLKLLIDGVERARRPKPQEWNQYITDKKIKAKYGDDVANALKDISRVRREEQNIKSVIDQNIIIAQARAERITEDAKLFREKQQAVLGDVCRALGMETVTSSVWQIEARAAQLMKMANESHVIRQACIGIDNAIKTLIRCKSSLPEIDKEDAA</sequence>
<dbReference type="Proteomes" id="UP000264779">
    <property type="component" value="Unassembled WGS sequence"/>
</dbReference>
<reference evidence="3 4" key="1">
    <citation type="journal article" date="2018" name="Nat. Biotechnol.">
        <title>A standardized bacterial taxonomy based on genome phylogeny substantially revises the tree of life.</title>
        <authorList>
            <person name="Parks D.H."/>
            <person name="Chuvochina M."/>
            <person name="Waite D.W."/>
            <person name="Rinke C."/>
            <person name="Skarshewski A."/>
            <person name="Chaumeil P.A."/>
            <person name="Hugenholtz P."/>
        </authorList>
    </citation>
    <scope>NUCLEOTIDE SEQUENCE [LARGE SCALE GENOMIC DNA]</scope>
    <source>
        <strain evidence="2">UBA11621</strain>
        <strain evidence="1">UBA11978</strain>
    </source>
</reference>
<proteinExistence type="predicted"/>
<comment type="caution">
    <text evidence="1">The sequence shown here is derived from an EMBL/GenBank/DDBJ whole genome shotgun (WGS) entry which is preliminary data.</text>
</comment>
<dbReference type="EMBL" id="DNAN01000720">
    <property type="protein sequence ID" value="HAW78136.1"/>
    <property type="molecule type" value="Genomic_DNA"/>
</dbReference>
<protein>
    <recommendedName>
        <fullName evidence="5">MmcB family DNA repair protein</fullName>
    </recommendedName>
</protein>
<dbReference type="EMBL" id="DONK01000198">
    <property type="protein sequence ID" value="HBU52180.1"/>
    <property type="molecule type" value="Genomic_DNA"/>
</dbReference>
<evidence type="ECO:0000313" key="4">
    <source>
        <dbReference type="Proteomes" id="UP000264779"/>
    </source>
</evidence>
<dbReference type="Pfam" id="PF06319">
    <property type="entry name" value="MmcB-like"/>
    <property type="match status" value="1"/>
</dbReference>
<evidence type="ECO:0008006" key="5">
    <source>
        <dbReference type="Google" id="ProtNLM"/>
    </source>
</evidence>
<evidence type="ECO:0000313" key="3">
    <source>
        <dbReference type="Proteomes" id="UP000263517"/>
    </source>
</evidence>
<organism evidence="1 3">
    <name type="scientific">Alteromonas australica</name>
    <dbReference type="NCBI Taxonomy" id="589873"/>
    <lineage>
        <taxon>Bacteria</taxon>
        <taxon>Pseudomonadati</taxon>
        <taxon>Pseudomonadota</taxon>
        <taxon>Gammaproteobacteria</taxon>
        <taxon>Alteromonadales</taxon>
        <taxon>Alteromonadaceae</taxon>
        <taxon>Alteromonas/Salinimonas group</taxon>
        <taxon>Alteromonas</taxon>
    </lineage>
</organism>
<evidence type="ECO:0000313" key="1">
    <source>
        <dbReference type="EMBL" id="HAW78136.1"/>
    </source>
</evidence>
<accession>A0A350PA19</accession>
<dbReference type="AlphaFoldDB" id="A0A350PA19"/>
<dbReference type="RefSeq" id="WP_272965275.1">
    <property type="nucleotide sequence ID" value="NZ_CALBIY010000020.1"/>
</dbReference>
<gene>
    <name evidence="1" type="ORF">DCW74_20660</name>
    <name evidence="2" type="ORF">DEB45_13060</name>
</gene>
<dbReference type="Proteomes" id="UP000263517">
    <property type="component" value="Unassembled WGS sequence"/>
</dbReference>
<dbReference type="InterPro" id="IPR009394">
    <property type="entry name" value="MmcB-like"/>
</dbReference>